<organism evidence="3 4">
    <name type="scientific">Blyttiomyces helicus</name>
    <dbReference type="NCBI Taxonomy" id="388810"/>
    <lineage>
        <taxon>Eukaryota</taxon>
        <taxon>Fungi</taxon>
        <taxon>Fungi incertae sedis</taxon>
        <taxon>Chytridiomycota</taxon>
        <taxon>Chytridiomycota incertae sedis</taxon>
        <taxon>Chytridiomycetes</taxon>
        <taxon>Chytridiomycetes incertae sedis</taxon>
        <taxon>Blyttiomyces</taxon>
    </lineage>
</organism>
<dbReference type="OrthoDB" id="843225at2759"/>
<dbReference type="Proteomes" id="UP000269721">
    <property type="component" value="Unassembled WGS sequence"/>
</dbReference>
<name>A0A4P9W8R1_9FUNG</name>
<evidence type="ECO:0000259" key="2">
    <source>
        <dbReference type="Pfam" id="PF00582"/>
    </source>
</evidence>
<proteinExistence type="predicted"/>
<dbReference type="SUPFAM" id="SSF52402">
    <property type="entry name" value="Adenine nucleotide alpha hydrolases-like"/>
    <property type="match status" value="1"/>
</dbReference>
<feature type="signal peptide" evidence="1">
    <location>
        <begin position="1"/>
        <end position="24"/>
    </location>
</feature>
<gene>
    <name evidence="3" type="ORF">BDK51DRAFT_27631</name>
</gene>
<evidence type="ECO:0000313" key="3">
    <source>
        <dbReference type="EMBL" id="RKO88919.1"/>
    </source>
</evidence>
<reference evidence="4" key="1">
    <citation type="journal article" date="2018" name="Nat. Microbiol.">
        <title>Leveraging single-cell genomics to expand the fungal tree of life.</title>
        <authorList>
            <person name="Ahrendt S.R."/>
            <person name="Quandt C.A."/>
            <person name="Ciobanu D."/>
            <person name="Clum A."/>
            <person name="Salamov A."/>
            <person name="Andreopoulos B."/>
            <person name="Cheng J.F."/>
            <person name="Woyke T."/>
            <person name="Pelin A."/>
            <person name="Henrissat B."/>
            <person name="Reynolds N.K."/>
            <person name="Benny G.L."/>
            <person name="Smith M.E."/>
            <person name="James T.Y."/>
            <person name="Grigoriev I.V."/>
        </authorList>
    </citation>
    <scope>NUCLEOTIDE SEQUENCE [LARGE SCALE GENOMIC DNA]</scope>
</reference>
<dbReference type="EMBL" id="KZ996397">
    <property type="protein sequence ID" value="RKO88919.1"/>
    <property type="molecule type" value="Genomic_DNA"/>
</dbReference>
<dbReference type="AlphaFoldDB" id="A0A4P9W8R1"/>
<dbReference type="Gene3D" id="3.40.50.620">
    <property type="entry name" value="HUPs"/>
    <property type="match status" value="1"/>
</dbReference>
<protein>
    <recommendedName>
        <fullName evidence="2">UspA domain-containing protein</fullName>
    </recommendedName>
</protein>
<dbReference type="InterPro" id="IPR014729">
    <property type="entry name" value="Rossmann-like_a/b/a_fold"/>
</dbReference>
<accession>A0A4P9W8R1</accession>
<feature type="chain" id="PRO_5020490557" description="UspA domain-containing protein" evidence="1">
    <location>
        <begin position="25"/>
        <end position="114"/>
    </location>
</feature>
<dbReference type="Pfam" id="PF00582">
    <property type="entry name" value="Usp"/>
    <property type="match status" value="1"/>
</dbReference>
<dbReference type="PRINTS" id="PR01438">
    <property type="entry name" value="UNVRSLSTRESS"/>
</dbReference>
<dbReference type="InterPro" id="IPR006015">
    <property type="entry name" value="Universal_stress_UspA"/>
</dbReference>
<evidence type="ECO:0000313" key="4">
    <source>
        <dbReference type="Proteomes" id="UP000269721"/>
    </source>
</evidence>
<evidence type="ECO:0000256" key="1">
    <source>
        <dbReference type="SAM" id="SignalP"/>
    </source>
</evidence>
<dbReference type="InterPro" id="IPR006016">
    <property type="entry name" value="UspA"/>
</dbReference>
<keyword evidence="1" id="KW-0732">Signal</keyword>
<feature type="domain" description="UspA" evidence="2">
    <location>
        <begin position="54"/>
        <end position="109"/>
    </location>
</feature>
<keyword evidence="4" id="KW-1185">Reference proteome</keyword>
<sequence length="114" mass="11964">MAQEELAILVACLVVLTVTQDSVAATNSRLSSLLRAVRESKGKDVTMSLKVVPAEVGKVGEILCAEVEKINPAMLILGSSSKSQVTGFLVGSVSQYAVRKASIPVIVARIIPTL</sequence>